<dbReference type="GeneID" id="96789687"/>
<dbReference type="RefSeq" id="WP_235588346.1">
    <property type="nucleotide sequence ID" value="NZ_CP013992.1"/>
</dbReference>
<sequence>MKDFNYWDKLHKNEELEEFSNNNVGLLWLKTKSIIRKKLIAEFLKINNITLQETALAK</sequence>
<keyword evidence="2" id="KW-1185">Reference proteome</keyword>
<gene>
    <name evidence="1" type="ORF">V3467_09710</name>
</gene>
<evidence type="ECO:0000313" key="2">
    <source>
        <dbReference type="Proteomes" id="UP001621713"/>
    </source>
</evidence>
<organism evidence="1 2">
    <name type="scientific">Flavobacterium covae</name>
    <dbReference type="NCBI Taxonomy" id="2906076"/>
    <lineage>
        <taxon>Bacteria</taxon>
        <taxon>Pseudomonadati</taxon>
        <taxon>Bacteroidota</taxon>
        <taxon>Flavobacteriia</taxon>
        <taxon>Flavobacteriales</taxon>
        <taxon>Flavobacteriaceae</taxon>
        <taxon>Flavobacterium</taxon>
    </lineage>
</organism>
<reference evidence="1 2" key="1">
    <citation type="submission" date="2024-02" db="EMBL/GenBank/DDBJ databases">
        <title>Comparative Genomic Analysis of Flavobacterium Species Causing Columnaris Disease of Freshwater Fish in Thailand: Insights into Virulence and Resistance Mechanisms.</title>
        <authorList>
            <person name="Nguyen D."/>
            <person name="Chokmangmeepisarn P."/>
            <person name="Khianchaikhan K."/>
            <person name="Morishita M."/>
            <person name="Bunnoy A."/>
            <person name="Rodkhum C."/>
        </authorList>
    </citation>
    <scope>NUCLEOTIDE SEQUENCE [LARGE SCALE GENOMIC DNA]</scope>
    <source>
        <strain evidence="1 2">PCBSB2203</strain>
    </source>
</reference>
<dbReference type="Proteomes" id="UP001621713">
    <property type="component" value="Unassembled WGS sequence"/>
</dbReference>
<accession>A0ABW8PI54</accession>
<protein>
    <submittedName>
        <fullName evidence="1">Uncharacterized protein</fullName>
    </submittedName>
</protein>
<dbReference type="EMBL" id="JAZHOJ010000018">
    <property type="protein sequence ID" value="MFK7004123.1"/>
    <property type="molecule type" value="Genomic_DNA"/>
</dbReference>
<evidence type="ECO:0000313" key="1">
    <source>
        <dbReference type="EMBL" id="MFK7004123.1"/>
    </source>
</evidence>
<comment type="caution">
    <text evidence="1">The sequence shown here is derived from an EMBL/GenBank/DDBJ whole genome shotgun (WGS) entry which is preliminary data.</text>
</comment>
<proteinExistence type="predicted"/>
<name>A0ABW8PI54_9FLAO</name>